<organism evidence="1 2">
    <name type="scientific">Nitzschia inconspicua</name>
    <dbReference type="NCBI Taxonomy" id="303405"/>
    <lineage>
        <taxon>Eukaryota</taxon>
        <taxon>Sar</taxon>
        <taxon>Stramenopiles</taxon>
        <taxon>Ochrophyta</taxon>
        <taxon>Bacillariophyta</taxon>
        <taxon>Bacillariophyceae</taxon>
        <taxon>Bacillariophycidae</taxon>
        <taxon>Bacillariales</taxon>
        <taxon>Bacillariaceae</taxon>
        <taxon>Nitzschia</taxon>
    </lineage>
</organism>
<dbReference type="InterPro" id="IPR018108">
    <property type="entry name" value="MCP_transmembrane"/>
</dbReference>
<dbReference type="PANTHER" id="PTHR47567:SF1">
    <property type="entry name" value="NAD-DEPENDENT EPIMERASE_DEHYDRATASE DOMAIN-CONTAINING PROTEIN"/>
    <property type="match status" value="1"/>
</dbReference>
<dbReference type="PANTHER" id="PTHR47567">
    <property type="entry name" value="MITOCHONDRIAL SUBSTRATE/SOLUTE CARRIER"/>
    <property type="match status" value="1"/>
</dbReference>
<dbReference type="OrthoDB" id="409948at2759"/>
<accession>A0A9K3KGP7</accession>
<sequence length="393" mass="42266">MSPKTPHRNDFQRPVEQRIVSSPIETISQSIDMAYQPVALSDSTHSRRVFAAFLMVATVSVLIIPELSSAQDSFLTIDTHSFLFPSETISFVSSAAVTNSQSAPPIDWNGIFQKASKRALGGGKAGATAAVVQVLSLMWLRTSMNYQYAKGGNLVTSLKELWNEGGIPRLYQGLPFALIQGPLTRFGDTAANVGILALLESTPETQSLPLPVKTALGSISAGLWRVILMPIDASKTAMQVEGKEGIQRLWGLVSEEGPAPLYYGALAQASATAAGHFPWFLTYNFVDAQIPTVSTSDDLLLSLARSALLGLCASCVSDVCSNSLRVIKTTKQTARLRSGSDGKDISYPDVVKMIIEKDGVAGLFGRGLQTRLLTNAIQGAVFSVLWKYFQSQS</sequence>
<comment type="caution">
    <text evidence="1">The sequence shown here is derived from an EMBL/GenBank/DDBJ whole genome shotgun (WGS) entry which is preliminary data.</text>
</comment>
<evidence type="ECO:0000313" key="2">
    <source>
        <dbReference type="Proteomes" id="UP000693970"/>
    </source>
</evidence>
<gene>
    <name evidence="1" type="ORF">IV203_021363</name>
</gene>
<reference evidence="1" key="1">
    <citation type="journal article" date="2021" name="Sci. Rep.">
        <title>Diploid genomic architecture of Nitzschia inconspicua, an elite biomass production diatom.</title>
        <authorList>
            <person name="Oliver A."/>
            <person name="Podell S."/>
            <person name="Pinowska A."/>
            <person name="Traller J.C."/>
            <person name="Smith S.R."/>
            <person name="McClure R."/>
            <person name="Beliaev A."/>
            <person name="Bohutskyi P."/>
            <person name="Hill E.A."/>
            <person name="Rabines A."/>
            <person name="Zheng H."/>
            <person name="Allen L.Z."/>
            <person name="Kuo A."/>
            <person name="Grigoriev I.V."/>
            <person name="Allen A.E."/>
            <person name="Hazlebeck D."/>
            <person name="Allen E.E."/>
        </authorList>
    </citation>
    <scope>NUCLEOTIDE SEQUENCE</scope>
    <source>
        <strain evidence="1">Hildebrandi</strain>
    </source>
</reference>
<dbReference type="AlphaFoldDB" id="A0A9K3KGP7"/>
<evidence type="ECO:0000313" key="1">
    <source>
        <dbReference type="EMBL" id="KAG7343418.1"/>
    </source>
</evidence>
<dbReference type="Proteomes" id="UP000693970">
    <property type="component" value="Unassembled WGS sequence"/>
</dbReference>
<reference evidence="1" key="2">
    <citation type="submission" date="2021-04" db="EMBL/GenBank/DDBJ databases">
        <authorList>
            <person name="Podell S."/>
        </authorList>
    </citation>
    <scope>NUCLEOTIDE SEQUENCE</scope>
    <source>
        <strain evidence="1">Hildebrandi</strain>
    </source>
</reference>
<protein>
    <submittedName>
        <fullName evidence="1">Mitochondrial carrier protein</fullName>
    </submittedName>
</protein>
<proteinExistence type="predicted"/>
<dbReference type="EMBL" id="JAGRRH010000024">
    <property type="protein sequence ID" value="KAG7343418.1"/>
    <property type="molecule type" value="Genomic_DNA"/>
</dbReference>
<dbReference type="Pfam" id="PF00153">
    <property type="entry name" value="Mito_carr"/>
    <property type="match status" value="2"/>
</dbReference>
<name>A0A9K3KGP7_9STRA</name>
<keyword evidence="2" id="KW-1185">Reference proteome</keyword>